<accession>A0A074S6G9</accession>
<sequence>MLDCAGPRDESFSPIRDGSRCANDTASDTGLCSIHPCLGSDICVHTTPGCFAYFGLSRPAGWSLGSATRTAHASCAHVAFIRVVPGCRNDRRSMDRAYWHTTNTREPVQCLFDILHSCNLLRGPALA</sequence>
<evidence type="ECO:0000313" key="1">
    <source>
        <dbReference type="EMBL" id="KEP53200.1"/>
    </source>
</evidence>
<evidence type="ECO:0000313" key="2">
    <source>
        <dbReference type="Proteomes" id="UP000027456"/>
    </source>
</evidence>
<gene>
    <name evidence="1" type="ORF">V565_034350</name>
</gene>
<dbReference type="EMBL" id="AZST01000070">
    <property type="protein sequence ID" value="KEP53200.1"/>
    <property type="molecule type" value="Genomic_DNA"/>
</dbReference>
<keyword evidence="2" id="KW-1185">Reference proteome</keyword>
<comment type="caution">
    <text evidence="1">The sequence shown here is derived from an EMBL/GenBank/DDBJ whole genome shotgun (WGS) entry which is preliminary data.</text>
</comment>
<reference evidence="1 2" key="1">
    <citation type="submission" date="2013-12" db="EMBL/GenBank/DDBJ databases">
        <authorList>
            <person name="Cubeta M."/>
            <person name="Pakala S."/>
            <person name="Fedorova N."/>
            <person name="Thomas E."/>
            <person name="Dean R."/>
            <person name="Jabaji S."/>
            <person name="Neate S."/>
            <person name="Toda T."/>
            <person name="Tavantzis S."/>
            <person name="Vilgalys R."/>
            <person name="Bharathan N."/>
            <person name="Pakala S."/>
            <person name="Losada L.S."/>
            <person name="Zafar N."/>
            <person name="Nierman W."/>
        </authorList>
    </citation>
    <scope>NUCLEOTIDE SEQUENCE [LARGE SCALE GENOMIC DNA]</scope>
    <source>
        <strain evidence="1 2">123E</strain>
    </source>
</reference>
<dbReference type="AlphaFoldDB" id="A0A074S6G9"/>
<name>A0A074S6G9_9AGAM</name>
<dbReference type="Proteomes" id="UP000027456">
    <property type="component" value="Unassembled WGS sequence"/>
</dbReference>
<protein>
    <submittedName>
        <fullName evidence="1">Uncharacterized protein</fullName>
    </submittedName>
</protein>
<organism evidence="1 2">
    <name type="scientific">Rhizoctonia solani 123E</name>
    <dbReference type="NCBI Taxonomy" id="1423351"/>
    <lineage>
        <taxon>Eukaryota</taxon>
        <taxon>Fungi</taxon>
        <taxon>Dikarya</taxon>
        <taxon>Basidiomycota</taxon>
        <taxon>Agaricomycotina</taxon>
        <taxon>Agaricomycetes</taxon>
        <taxon>Cantharellales</taxon>
        <taxon>Ceratobasidiaceae</taxon>
        <taxon>Rhizoctonia</taxon>
    </lineage>
</organism>
<dbReference type="HOGENOM" id="CLU_1971755_0_0_1"/>
<proteinExistence type="predicted"/>